<evidence type="ECO:0000259" key="3">
    <source>
        <dbReference type="Pfam" id="PF18962"/>
    </source>
</evidence>
<accession>A0A1G6W3A7</accession>
<dbReference type="STRING" id="641691.SAMN05421636_101146"/>
<dbReference type="Pfam" id="PF18962">
    <property type="entry name" value="Por_Secre_tail"/>
    <property type="match status" value="1"/>
</dbReference>
<evidence type="ECO:0000313" key="5">
    <source>
        <dbReference type="Proteomes" id="UP000199109"/>
    </source>
</evidence>
<dbReference type="Proteomes" id="UP000199109">
    <property type="component" value="Unassembled WGS sequence"/>
</dbReference>
<dbReference type="OrthoDB" id="862563at2"/>
<dbReference type="RefSeq" id="WP_091864734.1">
    <property type="nucleotide sequence ID" value="NZ_FNAO01000001.1"/>
</dbReference>
<sequence>MKILYFALFMFLTVALSAQTSLDFQNGTTKEISEVKLYPNPAFEGVVHLLTKANADKRITVYDVFGEVVLTDKITGKTLDISRLVPGVYVLQLDEGQNTVTRKLVVK</sequence>
<name>A0A1G6W3A7_9FLAO</name>
<evidence type="ECO:0000256" key="2">
    <source>
        <dbReference type="SAM" id="SignalP"/>
    </source>
</evidence>
<organism evidence="4 5">
    <name type="scientific">Pricia antarctica</name>
    <dbReference type="NCBI Taxonomy" id="641691"/>
    <lineage>
        <taxon>Bacteria</taxon>
        <taxon>Pseudomonadati</taxon>
        <taxon>Bacteroidota</taxon>
        <taxon>Flavobacteriia</taxon>
        <taxon>Flavobacteriales</taxon>
        <taxon>Flavobacteriaceae</taxon>
        <taxon>Pricia</taxon>
    </lineage>
</organism>
<reference evidence="4 5" key="1">
    <citation type="submission" date="2016-10" db="EMBL/GenBank/DDBJ databases">
        <authorList>
            <person name="de Groot N.N."/>
        </authorList>
    </citation>
    <scope>NUCLEOTIDE SEQUENCE [LARGE SCALE GENOMIC DNA]</scope>
    <source>
        <strain evidence="4 5">DSM 23421</strain>
    </source>
</reference>
<gene>
    <name evidence="4" type="ORF">SAMN05421636_101146</name>
</gene>
<evidence type="ECO:0000256" key="1">
    <source>
        <dbReference type="ARBA" id="ARBA00022729"/>
    </source>
</evidence>
<dbReference type="EMBL" id="FNAO01000001">
    <property type="protein sequence ID" value="SDD59526.1"/>
    <property type="molecule type" value="Genomic_DNA"/>
</dbReference>
<keyword evidence="5" id="KW-1185">Reference proteome</keyword>
<keyword evidence="1 2" id="KW-0732">Signal</keyword>
<protein>
    <submittedName>
        <fullName evidence="4">Por secretion system C-terminal sorting domain-containing protein</fullName>
    </submittedName>
</protein>
<dbReference type="NCBIfam" id="TIGR04183">
    <property type="entry name" value="Por_Secre_tail"/>
    <property type="match status" value="1"/>
</dbReference>
<proteinExistence type="predicted"/>
<dbReference type="InterPro" id="IPR026444">
    <property type="entry name" value="Secre_tail"/>
</dbReference>
<dbReference type="AlphaFoldDB" id="A0A1G6W3A7"/>
<evidence type="ECO:0000313" key="4">
    <source>
        <dbReference type="EMBL" id="SDD59526.1"/>
    </source>
</evidence>
<feature type="chain" id="PRO_5011626164" evidence="2">
    <location>
        <begin position="19"/>
        <end position="107"/>
    </location>
</feature>
<feature type="domain" description="Secretion system C-terminal sorting" evidence="3">
    <location>
        <begin position="37"/>
        <end position="106"/>
    </location>
</feature>
<feature type="signal peptide" evidence="2">
    <location>
        <begin position="1"/>
        <end position="18"/>
    </location>
</feature>